<sequence>MLGIHDLLLFGYWGVMTEGPQMEAELARRRDLVVDMRETDGDNCDYSQTLYRRFEKRNTLAEEDAQAAQAAFPGLAQTQQAAVNLALLVQDLHPWRSCREAFAQNVREWQQCNRTGGSGAKWEYCDDLELVTKQAAEAWACVGVKEDMITVTCNGLDEDCTGEPITSLRDPEGGSGLKQVSNAEPYRNYIINGDEVSSPLGACWQGGPDKEGYATGETKWLRACSFWTAFHSMALRADALGGDLPNQLFGTIIRLVAGGALWCGG</sequence>
<name>A0A7S2QJP3_9DINO</name>
<gene>
    <name evidence="1" type="ORF">BRAN1462_LOCUS62173</name>
</gene>
<dbReference type="EMBL" id="HBGW01098047">
    <property type="protein sequence ID" value="CAD9644351.1"/>
    <property type="molecule type" value="Transcribed_RNA"/>
</dbReference>
<dbReference type="AlphaFoldDB" id="A0A7S2QJP3"/>
<reference evidence="1" key="1">
    <citation type="submission" date="2021-01" db="EMBL/GenBank/DDBJ databases">
        <authorList>
            <person name="Corre E."/>
            <person name="Pelletier E."/>
            <person name="Niang G."/>
            <person name="Scheremetjew M."/>
            <person name="Finn R."/>
            <person name="Kale V."/>
            <person name="Holt S."/>
            <person name="Cochrane G."/>
            <person name="Meng A."/>
            <person name="Brown T."/>
            <person name="Cohen L."/>
        </authorList>
    </citation>
    <scope>NUCLEOTIDE SEQUENCE</scope>
    <source>
        <strain evidence="1">RCC3387</strain>
    </source>
</reference>
<evidence type="ECO:0000313" key="1">
    <source>
        <dbReference type="EMBL" id="CAD9644351.1"/>
    </source>
</evidence>
<proteinExistence type="predicted"/>
<organism evidence="1">
    <name type="scientific">Zooxanthella nutricula</name>
    <dbReference type="NCBI Taxonomy" id="1333877"/>
    <lineage>
        <taxon>Eukaryota</taxon>
        <taxon>Sar</taxon>
        <taxon>Alveolata</taxon>
        <taxon>Dinophyceae</taxon>
        <taxon>Peridiniales</taxon>
        <taxon>Peridiniales incertae sedis</taxon>
        <taxon>Zooxanthella</taxon>
    </lineage>
</organism>
<accession>A0A7S2QJP3</accession>
<protein>
    <submittedName>
        <fullName evidence="1">Uncharacterized protein</fullName>
    </submittedName>
</protein>